<keyword evidence="4 6" id="KW-1133">Transmembrane helix</keyword>
<dbReference type="InterPro" id="IPR005016">
    <property type="entry name" value="TDE1/TMS"/>
</dbReference>
<protein>
    <submittedName>
        <fullName evidence="7">Uncharacterized protein</fullName>
    </submittedName>
</protein>
<sequence>MNQRLNGITYLIITFIYSFLTFIVLLPEVRNKLYSKCVWRLDFVSCNKLLGVEAAYRLTLTMFVFYVTLSMVTINCRGNQLIAYCQDSCFTKLIVLILSNLAGFLFPFTRQTMESLFHIFLVSSALFLFVMFFTYLDCAHAFRIIWLRKARRSADEPTCYLCTWLFLIHLTTAFLYAISLDLILAFFFFNKLEQCLSTIVFLGINICLCLICCTISYFPNLRQRESSSQIVFATLFCSVSYVTWIALSDPENEHCNMYGTIFTGSILESSTSFRSLASLTMLIPVVLYQCLKKTDTSSYTLSLLIENAGINLIQCFDNFIVHISMATASAFVLMSVTNSYEPVLSIVETLGSAPKSSVVYFEGYNRIRFLLFCAVSSLLPICYLLVLLYRVVVTLVQNCKQYREEQRRMRENGETASTVENGEFVYIRISFAEAVRQLQLSRRELEALPYNQNETTLQYLLLQCFYITGHDLAYWHFPRHISQTYFKGRNGSNACTVISMIVGRFFARSDLAFQNDGYLNTDWLNLIYTAIEDGNRYYDTLIKEVGVLDLSIEEVYERLGPALNVALVHPSLPISFEAEVETATIIYQLKQLLLKRQKMVCLFIHKKRTSSFLIYETGQMVYVDSHAFGENGALMVSSSSEDTLQNLLIFLRDILCGSDNQLATLTIVDYEKRKTKENMFYK</sequence>
<evidence type="ECO:0000313" key="8">
    <source>
        <dbReference type="Proteomes" id="UP000594262"/>
    </source>
</evidence>
<dbReference type="OrthoDB" id="5989038at2759"/>
<evidence type="ECO:0000256" key="1">
    <source>
        <dbReference type="ARBA" id="ARBA00004141"/>
    </source>
</evidence>
<evidence type="ECO:0000313" key="7">
    <source>
        <dbReference type="EnsemblMetazoa" id="CLYHEMP017738.1"/>
    </source>
</evidence>
<dbReference type="GO" id="GO:0016020">
    <property type="term" value="C:membrane"/>
    <property type="evidence" value="ECO:0007669"/>
    <property type="project" value="UniProtKB-SubCell"/>
</dbReference>
<dbReference type="PANTHER" id="PTHR10383:SF9">
    <property type="entry name" value="SERINE INCORPORATOR, ISOFORM F"/>
    <property type="match status" value="1"/>
</dbReference>
<keyword evidence="8" id="KW-1185">Reference proteome</keyword>
<evidence type="ECO:0000256" key="4">
    <source>
        <dbReference type="ARBA" id="ARBA00022989"/>
    </source>
</evidence>
<comment type="subcellular location">
    <subcellularLocation>
        <location evidence="1">Membrane</location>
        <topology evidence="1">Multi-pass membrane protein</topology>
    </subcellularLocation>
</comment>
<evidence type="ECO:0000256" key="3">
    <source>
        <dbReference type="ARBA" id="ARBA00022692"/>
    </source>
</evidence>
<feature type="transmembrane region" description="Helical" evidence="6">
    <location>
        <begin position="199"/>
        <end position="218"/>
    </location>
</feature>
<feature type="transmembrane region" description="Helical" evidence="6">
    <location>
        <begin position="7"/>
        <end position="26"/>
    </location>
</feature>
<comment type="similarity">
    <text evidence="2">Belongs to the TDE1 family.</text>
</comment>
<evidence type="ECO:0000256" key="2">
    <source>
        <dbReference type="ARBA" id="ARBA00006665"/>
    </source>
</evidence>
<feature type="transmembrane region" description="Helical" evidence="6">
    <location>
        <begin position="54"/>
        <end position="77"/>
    </location>
</feature>
<feature type="transmembrane region" description="Helical" evidence="6">
    <location>
        <begin position="159"/>
        <end position="187"/>
    </location>
</feature>
<evidence type="ECO:0000256" key="6">
    <source>
        <dbReference type="SAM" id="Phobius"/>
    </source>
</evidence>
<feature type="transmembrane region" description="Helical" evidence="6">
    <location>
        <begin position="115"/>
        <end position="138"/>
    </location>
</feature>
<keyword evidence="3 6" id="KW-0812">Transmembrane</keyword>
<dbReference type="AlphaFoldDB" id="A0A7M5X4C6"/>
<accession>A0A7M5X4C6</accession>
<feature type="transmembrane region" description="Helical" evidence="6">
    <location>
        <begin position="230"/>
        <end position="247"/>
    </location>
</feature>
<feature type="transmembrane region" description="Helical" evidence="6">
    <location>
        <begin position="89"/>
        <end position="109"/>
    </location>
</feature>
<keyword evidence="5 6" id="KW-0472">Membrane</keyword>
<organism evidence="7 8">
    <name type="scientific">Clytia hemisphaerica</name>
    <dbReference type="NCBI Taxonomy" id="252671"/>
    <lineage>
        <taxon>Eukaryota</taxon>
        <taxon>Metazoa</taxon>
        <taxon>Cnidaria</taxon>
        <taxon>Hydrozoa</taxon>
        <taxon>Hydroidolina</taxon>
        <taxon>Leptothecata</taxon>
        <taxon>Obeliida</taxon>
        <taxon>Clytiidae</taxon>
        <taxon>Clytia</taxon>
    </lineage>
</organism>
<proteinExistence type="inferred from homology"/>
<evidence type="ECO:0000256" key="5">
    <source>
        <dbReference type="ARBA" id="ARBA00023136"/>
    </source>
</evidence>
<dbReference type="Pfam" id="PF03348">
    <property type="entry name" value="Serinc"/>
    <property type="match status" value="1"/>
</dbReference>
<dbReference type="Proteomes" id="UP000594262">
    <property type="component" value="Unplaced"/>
</dbReference>
<dbReference type="PANTHER" id="PTHR10383">
    <property type="entry name" value="SERINE INCORPORATOR"/>
    <property type="match status" value="1"/>
</dbReference>
<reference evidence="7" key="1">
    <citation type="submission" date="2021-01" db="UniProtKB">
        <authorList>
            <consortium name="EnsemblMetazoa"/>
        </authorList>
    </citation>
    <scope>IDENTIFICATION</scope>
</reference>
<feature type="transmembrane region" description="Helical" evidence="6">
    <location>
        <begin position="369"/>
        <end position="392"/>
    </location>
</feature>
<dbReference type="EnsemblMetazoa" id="CLYHEMT017738.1">
    <property type="protein sequence ID" value="CLYHEMP017738.1"/>
    <property type="gene ID" value="CLYHEMG017738"/>
</dbReference>
<name>A0A7M5X4C6_9CNID</name>